<feature type="region of interest" description="Disordered" evidence="1">
    <location>
        <begin position="1"/>
        <end position="25"/>
    </location>
</feature>
<evidence type="ECO:0000256" key="1">
    <source>
        <dbReference type="SAM" id="MobiDB-lite"/>
    </source>
</evidence>
<dbReference type="EMBL" id="AGAY01000008">
    <property type="protein sequence ID" value="EGY53522.1"/>
    <property type="molecule type" value="Genomic_DNA"/>
</dbReference>
<dbReference type="STRING" id="1032488.HMPREF9371_0267"/>
<protein>
    <submittedName>
        <fullName evidence="2">Uncharacterized protein</fullName>
    </submittedName>
</protein>
<organism evidence="2 3">
    <name type="scientific">Neisseria shayeganii 871</name>
    <dbReference type="NCBI Taxonomy" id="1032488"/>
    <lineage>
        <taxon>Bacteria</taxon>
        <taxon>Pseudomonadati</taxon>
        <taxon>Pseudomonadota</taxon>
        <taxon>Betaproteobacteria</taxon>
        <taxon>Neisseriales</taxon>
        <taxon>Neisseriaceae</taxon>
        <taxon>Neisseria</taxon>
    </lineage>
</organism>
<dbReference type="Proteomes" id="UP000003019">
    <property type="component" value="Unassembled WGS sequence"/>
</dbReference>
<reference evidence="2 3" key="1">
    <citation type="submission" date="2011-05" db="EMBL/GenBank/DDBJ databases">
        <authorList>
            <person name="Muzny D."/>
            <person name="Qin X."/>
            <person name="Deng J."/>
            <person name="Jiang H."/>
            <person name="Liu Y."/>
            <person name="Qu J."/>
            <person name="Song X.-Z."/>
            <person name="Zhang L."/>
            <person name="Thornton R."/>
            <person name="Coyle M."/>
            <person name="Francisco L."/>
            <person name="Jackson L."/>
            <person name="Javaid M."/>
            <person name="Korchina V."/>
            <person name="Kovar C."/>
            <person name="Mata R."/>
            <person name="Mathew T."/>
            <person name="Ngo R."/>
            <person name="Nguyen L."/>
            <person name="Nguyen N."/>
            <person name="Okwuonu G."/>
            <person name="Ongeri F."/>
            <person name="Pham C."/>
            <person name="Simmons D."/>
            <person name="Wilczek-Boney K."/>
            <person name="Hale W."/>
            <person name="Jakkamsetti A."/>
            <person name="Pham P."/>
            <person name="Ruth R."/>
            <person name="San Lucas F."/>
            <person name="Warren J."/>
            <person name="Zhang J."/>
            <person name="Zhao Z."/>
            <person name="Zhou C."/>
            <person name="Zhu D."/>
            <person name="Lee S."/>
            <person name="Bess C."/>
            <person name="Blankenburg K."/>
            <person name="Forbes L."/>
            <person name="Fu Q."/>
            <person name="Gubbala S."/>
            <person name="Hirani K."/>
            <person name="Jayaseelan J.C."/>
            <person name="Lara F."/>
            <person name="Munidasa M."/>
            <person name="Palculict T."/>
            <person name="Patil S."/>
            <person name="Pu L.-L."/>
            <person name="Saada N."/>
            <person name="Tang L."/>
            <person name="Weissenberger G."/>
            <person name="Zhu Y."/>
            <person name="Hemphill L."/>
            <person name="Shang Y."/>
            <person name="Youmans B."/>
            <person name="Ayvaz T."/>
            <person name="Ross M."/>
            <person name="Santibanez J."/>
            <person name="Aqrawi P."/>
            <person name="Gross S."/>
            <person name="Joshi V."/>
            <person name="Fowler G."/>
            <person name="Nazareth L."/>
            <person name="Reid J."/>
            <person name="Worley K."/>
            <person name="Petrosino J."/>
            <person name="Highlander S."/>
            <person name="Gibbs R."/>
        </authorList>
    </citation>
    <scope>NUCLEOTIDE SEQUENCE [LARGE SCALE GENOMIC DNA]</scope>
    <source>
        <strain evidence="2 3">871</strain>
    </source>
</reference>
<proteinExistence type="predicted"/>
<sequence>MRPLQNPQMWMQFKAQQRSERERQESLWDRHIMKIGKRASSTHRA</sequence>
<dbReference type="HOGENOM" id="CLU_3202442_0_0_4"/>
<comment type="caution">
    <text evidence="2">The sequence shown here is derived from an EMBL/GenBank/DDBJ whole genome shotgun (WGS) entry which is preliminary data.</text>
</comment>
<gene>
    <name evidence="2" type="ORF">HMPREF9371_0267</name>
</gene>
<evidence type="ECO:0000313" key="3">
    <source>
        <dbReference type="Proteomes" id="UP000003019"/>
    </source>
</evidence>
<dbReference type="AlphaFoldDB" id="G4CF78"/>
<keyword evidence="3" id="KW-1185">Reference proteome</keyword>
<accession>G4CF78</accession>
<name>G4CF78_9NEIS</name>
<evidence type="ECO:0000313" key="2">
    <source>
        <dbReference type="EMBL" id="EGY53522.1"/>
    </source>
</evidence>